<dbReference type="AlphaFoldDB" id="L1J917"/>
<feature type="repeat" description="RCC1" evidence="2">
    <location>
        <begin position="204"/>
        <end position="255"/>
    </location>
</feature>
<dbReference type="PANTHER" id="PTHR22870:SF466">
    <property type="entry name" value="ANKYRIN REPEAT-CONTAINING PROTEIN"/>
    <property type="match status" value="1"/>
</dbReference>
<dbReference type="EMBL" id="JH993001">
    <property type="protein sequence ID" value="EKX45021.1"/>
    <property type="molecule type" value="Genomic_DNA"/>
</dbReference>
<dbReference type="EnsemblProtists" id="EKX45021">
    <property type="protein sequence ID" value="EKX45021"/>
    <property type="gene ID" value="GUITHDRAFT_71654"/>
</dbReference>
<evidence type="ECO:0000313" key="5">
    <source>
        <dbReference type="EnsemblProtists" id="EKX45021"/>
    </source>
</evidence>
<dbReference type="OMA" id="MYENKLN"/>
<organism evidence="4">
    <name type="scientific">Guillardia theta (strain CCMP2712)</name>
    <name type="common">Cryptophyte</name>
    <dbReference type="NCBI Taxonomy" id="905079"/>
    <lineage>
        <taxon>Eukaryota</taxon>
        <taxon>Cryptophyceae</taxon>
        <taxon>Pyrenomonadales</taxon>
        <taxon>Geminigeraceae</taxon>
        <taxon>Guillardia</taxon>
    </lineage>
</organism>
<dbReference type="Proteomes" id="UP000011087">
    <property type="component" value="Unassembled WGS sequence"/>
</dbReference>
<feature type="repeat" description="RCC1" evidence="2">
    <location>
        <begin position="97"/>
        <end position="149"/>
    </location>
</feature>
<evidence type="ECO:0000313" key="6">
    <source>
        <dbReference type="Proteomes" id="UP000011087"/>
    </source>
</evidence>
<dbReference type="InterPro" id="IPR058923">
    <property type="entry name" value="RCC1-like_dom"/>
</dbReference>
<dbReference type="InterPro" id="IPR000408">
    <property type="entry name" value="Reg_chr_condens"/>
</dbReference>
<dbReference type="HOGENOM" id="CLU_761743_0_0_1"/>
<evidence type="ECO:0000256" key="2">
    <source>
        <dbReference type="PROSITE-ProRule" id="PRU00235"/>
    </source>
</evidence>
<gene>
    <name evidence="4" type="ORF">GUITHDRAFT_71654</name>
</gene>
<accession>L1J917</accession>
<dbReference type="Gene3D" id="2.130.10.30">
    <property type="entry name" value="Regulator of chromosome condensation 1/beta-lactamase-inhibitor protein II"/>
    <property type="match status" value="1"/>
</dbReference>
<evidence type="ECO:0000256" key="1">
    <source>
        <dbReference type="ARBA" id="ARBA00022737"/>
    </source>
</evidence>
<protein>
    <recommendedName>
        <fullName evidence="3">RCC1-like domain-containing protein</fullName>
    </recommendedName>
</protein>
<dbReference type="OrthoDB" id="8068875at2759"/>
<sequence length="364" mass="39789">MRRWARVPYADEVEKRVEDLEAGSSETSIAAGSDFSVVHGLRAGETRTWICGNLDHKSSRFSTCVSHELRELLPLRGVRINSLACGRAHAVLTTEEGDVWSFGWNMYGQLGLGLQYDHTRTPQLLESLRGPKLQDVACGGQHAVVMLSDGSLFAWGRNEEGQLAIGSLEPKLIPSRVETPWRGEERVVQLACGFSHTAFLTSSGRVFCSGQGDSGQLGIGSKSNSLVPALVLGIERAHVGSLVCGHSHTMVVDANAQMAFSWGSNATGELGHASCEVEFQLLPKLMLEDLKEVRLSAVGCGPCARHTLLACRQRMPWRLERLLWIGVLKCEASQCLLALLPRDGIASCPILIHILRLLPLRFFL</sequence>
<keyword evidence="1" id="KW-0677">Repeat</keyword>
<dbReference type="STRING" id="905079.L1J917"/>
<feature type="domain" description="RCC1-like" evidence="3">
    <location>
        <begin position="24"/>
        <end position="301"/>
    </location>
</feature>
<reference evidence="4 6" key="1">
    <citation type="journal article" date="2012" name="Nature">
        <title>Algal genomes reveal evolutionary mosaicism and the fate of nucleomorphs.</title>
        <authorList>
            <consortium name="DOE Joint Genome Institute"/>
            <person name="Curtis B.A."/>
            <person name="Tanifuji G."/>
            <person name="Burki F."/>
            <person name="Gruber A."/>
            <person name="Irimia M."/>
            <person name="Maruyama S."/>
            <person name="Arias M.C."/>
            <person name="Ball S.G."/>
            <person name="Gile G.H."/>
            <person name="Hirakawa Y."/>
            <person name="Hopkins J.F."/>
            <person name="Kuo A."/>
            <person name="Rensing S.A."/>
            <person name="Schmutz J."/>
            <person name="Symeonidi A."/>
            <person name="Elias M."/>
            <person name="Eveleigh R.J."/>
            <person name="Herman E.K."/>
            <person name="Klute M.J."/>
            <person name="Nakayama T."/>
            <person name="Obornik M."/>
            <person name="Reyes-Prieto A."/>
            <person name="Armbrust E.V."/>
            <person name="Aves S.J."/>
            <person name="Beiko R.G."/>
            <person name="Coutinho P."/>
            <person name="Dacks J.B."/>
            <person name="Durnford D.G."/>
            <person name="Fast N.M."/>
            <person name="Green B.R."/>
            <person name="Grisdale C.J."/>
            <person name="Hempel F."/>
            <person name="Henrissat B."/>
            <person name="Hoppner M.P."/>
            <person name="Ishida K."/>
            <person name="Kim E."/>
            <person name="Koreny L."/>
            <person name="Kroth P.G."/>
            <person name="Liu Y."/>
            <person name="Malik S.B."/>
            <person name="Maier U.G."/>
            <person name="McRose D."/>
            <person name="Mock T."/>
            <person name="Neilson J.A."/>
            <person name="Onodera N.T."/>
            <person name="Poole A.M."/>
            <person name="Pritham E.J."/>
            <person name="Richards T.A."/>
            <person name="Rocap G."/>
            <person name="Roy S.W."/>
            <person name="Sarai C."/>
            <person name="Schaack S."/>
            <person name="Shirato S."/>
            <person name="Slamovits C.H."/>
            <person name="Spencer D.F."/>
            <person name="Suzuki S."/>
            <person name="Worden A.Z."/>
            <person name="Zauner S."/>
            <person name="Barry K."/>
            <person name="Bell C."/>
            <person name="Bharti A.K."/>
            <person name="Crow J.A."/>
            <person name="Grimwood J."/>
            <person name="Kramer R."/>
            <person name="Lindquist E."/>
            <person name="Lucas S."/>
            <person name="Salamov A."/>
            <person name="McFadden G.I."/>
            <person name="Lane C.E."/>
            <person name="Keeling P.J."/>
            <person name="Gray M.W."/>
            <person name="Grigoriev I.V."/>
            <person name="Archibald J.M."/>
        </authorList>
    </citation>
    <scope>NUCLEOTIDE SEQUENCE</scope>
    <source>
        <strain evidence="4 6">CCMP2712</strain>
    </source>
</reference>
<dbReference type="PANTHER" id="PTHR22870">
    <property type="entry name" value="REGULATOR OF CHROMOSOME CONDENSATION"/>
    <property type="match status" value="1"/>
</dbReference>
<dbReference type="InterPro" id="IPR009091">
    <property type="entry name" value="RCC1/BLIP-II"/>
</dbReference>
<reference evidence="6" key="2">
    <citation type="submission" date="2012-11" db="EMBL/GenBank/DDBJ databases">
        <authorList>
            <person name="Kuo A."/>
            <person name="Curtis B.A."/>
            <person name="Tanifuji G."/>
            <person name="Burki F."/>
            <person name="Gruber A."/>
            <person name="Irimia M."/>
            <person name="Maruyama S."/>
            <person name="Arias M.C."/>
            <person name="Ball S.G."/>
            <person name="Gile G.H."/>
            <person name="Hirakawa Y."/>
            <person name="Hopkins J.F."/>
            <person name="Rensing S.A."/>
            <person name="Schmutz J."/>
            <person name="Symeonidi A."/>
            <person name="Elias M."/>
            <person name="Eveleigh R.J."/>
            <person name="Herman E.K."/>
            <person name="Klute M.J."/>
            <person name="Nakayama T."/>
            <person name="Obornik M."/>
            <person name="Reyes-Prieto A."/>
            <person name="Armbrust E.V."/>
            <person name="Aves S.J."/>
            <person name="Beiko R.G."/>
            <person name="Coutinho P."/>
            <person name="Dacks J.B."/>
            <person name="Durnford D.G."/>
            <person name="Fast N.M."/>
            <person name="Green B.R."/>
            <person name="Grisdale C."/>
            <person name="Hempe F."/>
            <person name="Henrissat B."/>
            <person name="Hoppner M.P."/>
            <person name="Ishida K.-I."/>
            <person name="Kim E."/>
            <person name="Koreny L."/>
            <person name="Kroth P.G."/>
            <person name="Liu Y."/>
            <person name="Malik S.-B."/>
            <person name="Maier U.G."/>
            <person name="McRose D."/>
            <person name="Mock T."/>
            <person name="Neilson J.A."/>
            <person name="Onodera N.T."/>
            <person name="Poole A.M."/>
            <person name="Pritham E.J."/>
            <person name="Richards T.A."/>
            <person name="Rocap G."/>
            <person name="Roy S.W."/>
            <person name="Sarai C."/>
            <person name="Schaack S."/>
            <person name="Shirato S."/>
            <person name="Slamovits C.H."/>
            <person name="Spencer D.F."/>
            <person name="Suzuki S."/>
            <person name="Worden A.Z."/>
            <person name="Zauner S."/>
            <person name="Barry K."/>
            <person name="Bell C."/>
            <person name="Bharti A.K."/>
            <person name="Crow J.A."/>
            <person name="Grimwood J."/>
            <person name="Kramer R."/>
            <person name="Lindquist E."/>
            <person name="Lucas S."/>
            <person name="Salamov A."/>
            <person name="McFadden G.I."/>
            <person name="Lane C.E."/>
            <person name="Keeling P.J."/>
            <person name="Gray M.W."/>
            <person name="Grigoriev I.V."/>
            <person name="Archibald J.M."/>
        </authorList>
    </citation>
    <scope>NUCLEOTIDE SEQUENCE</scope>
    <source>
        <strain evidence="6">CCMP2712</strain>
    </source>
</reference>
<dbReference type="InterPro" id="IPR051210">
    <property type="entry name" value="Ub_ligase/GEF_domain"/>
</dbReference>
<reference evidence="5" key="3">
    <citation type="submission" date="2016-03" db="UniProtKB">
        <authorList>
            <consortium name="EnsemblProtists"/>
        </authorList>
    </citation>
    <scope>IDENTIFICATION</scope>
</reference>
<proteinExistence type="predicted"/>
<dbReference type="RefSeq" id="XP_005832001.1">
    <property type="nucleotide sequence ID" value="XM_005831944.1"/>
</dbReference>
<evidence type="ECO:0000259" key="3">
    <source>
        <dbReference type="Pfam" id="PF25390"/>
    </source>
</evidence>
<dbReference type="PROSITE" id="PS00626">
    <property type="entry name" value="RCC1_2"/>
    <property type="match status" value="2"/>
</dbReference>
<dbReference type="PRINTS" id="PR00633">
    <property type="entry name" value="RCCNDNSATION"/>
</dbReference>
<dbReference type="PROSITE" id="PS50012">
    <property type="entry name" value="RCC1_3"/>
    <property type="match status" value="3"/>
</dbReference>
<evidence type="ECO:0000313" key="4">
    <source>
        <dbReference type="EMBL" id="EKX45021.1"/>
    </source>
</evidence>
<dbReference type="GeneID" id="17301794"/>
<feature type="repeat" description="RCC1" evidence="2">
    <location>
        <begin position="150"/>
        <end position="203"/>
    </location>
</feature>
<keyword evidence="6" id="KW-1185">Reference proteome</keyword>
<dbReference type="eggNOG" id="KOG0941">
    <property type="taxonomic scope" value="Eukaryota"/>
</dbReference>
<dbReference type="PaxDb" id="55529-EKX45021"/>
<name>L1J917_GUITC</name>
<dbReference type="Pfam" id="PF25390">
    <property type="entry name" value="WD40_RLD"/>
    <property type="match status" value="1"/>
</dbReference>
<dbReference type="SUPFAM" id="SSF50985">
    <property type="entry name" value="RCC1/BLIP-II"/>
    <property type="match status" value="1"/>
</dbReference>
<dbReference type="KEGG" id="gtt:GUITHDRAFT_71654"/>